<dbReference type="EMBL" id="CP009654">
    <property type="protein sequence ID" value="APC97888.1"/>
    <property type="molecule type" value="Genomic_DNA"/>
</dbReference>
<protein>
    <submittedName>
        <fullName evidence="3">Efflux transporter, outer membrane factor (OMF) lipo, NodT family protein</fullName>
    </submittedName>
</protein>
<reference evidence="4" key="1">
    <citation type="submission" date="2014-10" db="EMBL/GenBank/DDBJ databases">
        <authorList>
            <person name="Kuske C.R."/>
            <person name="Challacombe J.F."/>
            <person name="Daligault H.E."/>
            <person name="Davenport K.W."/>
            <person name="Johnson S.L."/>
            <person name="Siddaramappa S."/>
            <person name="Petersen J.M."/>
        </authorList>
    </citation>
    <scope>NUCLEOTIDE SEQUENCE [LARGE SCALE GENOMIC DNA]</scope>
    <source>
        <strain evidence="4">CA97-1460</strain>
    </source>
</reference>
<dbReference type="AlphaFoldDB" id="A0A1J0KVP6"/>
<dbReference type="PROSITE" id="PS51257">
    <property type="entry name" value="PROKAR_LIPOPROTEIN"/>
    <property type="match status" value="1"/>
</dbReference>
<organism evidence="3 4">
    <name type="scientific">Francisella frigiditurris</name>
    <dbReference type="NCBI Taxonomy" id="1542390"/>
    <lineage>
        <taxon>Bacteria</taxon>
        <taxon>Pseudomonadati</taxon>
        <taxon>Pseudomonadota</taxon>
        <taxon>Gammaproteobacteria</taxon>
        <taxon>Thiotrichales</taxon>
        <taxon>Francisellaceae</taxon>
        <taxon>Francisella</taxon>
    </lineage>
</organism>
<keyword evidence="2" id="KW-0449">Lipoprotein</keyword>
<dbReference type="STRING" id="1542390.KX01_1603"/>
<keyword evidence="2" id="KW-0812">Transmembrane</keyword>
<dbReference type="OrthoDB" id="9770517at2"/>
<comment type="subcellular location">
    <subcellularLocation>
        <location evidence="2">Cell outer membrane</location>
        <topology evidence="2">Lipid-anchor</topology>
    </subcellularLocation>
</comment>
<dbReference type="InterPro" id="IPR010131">
    <property type="entry name" value="MdtP/NodT-like"/>
</dbReference>
<dbReference type="RefSeq" id="WP_071664480.1">
    <property type="nucleotide sequence ID" value="NZ_CP009654.1"/>
</dbReference>
<evidence type="ECO:0000313" key="4">
    <source>
        <dbReference type="Proteomes" id="UP000182521"/>
    </source>
</evidence>
<dbReference type="Pfam" id="PF02321">
    <property type="entry name" value="OEP"/>
    <property type="match status" value="2"/>
</dbReference>
<sequence>MKVRKIIYKGSIILSVTFLTACSFFSPEYERPKTDTPNMWLNEGDTKTIDKQKWDLPKLAWWRLFNDPQLNSFITIALKDNQQLQVAIGNIKQAEAEIEKANYAWLPTASVGGGGFIGQAFGTNVNSSIPQAKQFLSQGTETFGGSLVGVVPSYTINLVREIKIGEVARYSKKMQTELKNTTRLSIITQVAASYFSLVTAKAQLDLQIRKVEEYELLQYFAQKQYDAGAASSLSIKMINQQLESERGKIAGIKNDIVHFENSLSVLMGQNPSKVVSGKTLNEINTSHEVPVNLPAKVLENRPDIAIAEYRLQTANANIGLARSQFFPSIDLTGAFGNATLALAQLATMNAGVWAAEAVAAVPVFNMAILADSDKAKAQFYQGYYEYINTIHKALQDVNDSLSEHSSAKETMKRDMLALEATNEQTIIFNKKYEKGAISKMEFTGASINNTNAQMQVNQTKLKELISIVNLYQSLGSGYDVDNHMNVIESNPAWDK</sequence>
<dbReference type="SUPFAM" id="SSF56954">
    <property type="entry name" value="Outer membrane efflux proteins (OEP)"/>
    <property type="match status" value="1"/>
</dbReference>
<gene>
    <name evidence="3" type="ORF">KX01_1603</name>
</gene>
<proteinExistence type="inferred from homology"/>
<name>A0A1J0KVP6_9GAMM</name>
<keyword evidence="2" id="KW-1134">Transmembrane beta strand</keyword>
<dbReference type="Proteomes" id="UP000182521">
    <property type="component" value="Chromosome"/>
</dbReference>
<evidence type="ECO:0000256" key="2">
    <source>
        <dbReference type="RuleBase" id="RU362097"/>
    </source>
</evidence>
<keyword evidence="2" id="KW-0472">Membrane</keyword>
<dbReference type="Gene3D" id="2.20.200.10">
    <property type="entry name" value="Outer membrane efflux proteins (OEP)"/>
    <property type="match status" value="1"/>
</dbReference>
<evidence type="ECO:0000313" key="3">
    <source>
        <dbReference type="EMBL" id="APC97888.1"/>
    </source>
</evidence>
<dbReference type="InterPro" id="IPR003423">
    <property type="entry name" value="OMP_efflux"/>
</dbReference>
<keyword evidence="4" id="KW-1185">Reference proteome</keyword>
<evidence type="ECO:0000256" key="1">
    <source>
        <dbReference type="ARBA" id="ARBA00007613"/>
    </source>
</evidence>
<dbReference type="GO" id="GO:0009279">
    <property type="term" value="C:cell outer membrane"/>
    <property type="evidence" value="ECO:0007669"/>
    <property type="project" value="UniProtKB-SubCell"/>
</dbReference>
<dbReference type="PANTHER" id="PTHR30203">
    <property type="entry name" value="OUTER MEMBRANE CATION EFFLUX PROTEIN"/>
    <property type="match status" value="1"/>
</dbReference>
<accession>A0A1J0KVP6</accession>
<dbReference type="GO" id="GO:0015562">
    <property type="term" value="F:efflux transmembrane transporter activity"/>
    <property type="evidence" value="ECO:0007669"/>
    <property type="project" value="InterPro"/>
</dbReference>
<dbReference type="Gene3D" id="1.20.1600.10">
    <property type="entry name" value="Outer membrane efflux proteins (OEP)"/>
    <property type="match status" value="1"/>
</dbReference>
<dbReference type="KEGG" id="frc:KX01_1603"/>
<keyword evidence="2" id="KW-0564">Palmitate</keyword>
<comment type="similarity">
    <text evidence="1 2">Belongs to the outer membrane factor (OMF) (TC 1.B.17) family.</text>
</comment>
<dbReference type="NCBIfam" id="TIGR01845">
    <property type="entry name" value="outer_NodT"/>
    <property type="match status" value="1"/>
</dbReference>